<feature type="transmembrane region" description="Helical" evidence="1">
    <location>
        <begin position="6"/>
        <end position="24"/>
    </location>
</feature>
<keyword evidence="1" id="KW-0472">Membrane</keyword>
<protein>
    <submittedName>
        <fullName evidence="2">Monovalent cation/H(+) antiporter subunit G</fullName>
    </submittedName>
</protein>
<name>A0ABS8ITL7_9BURK</name>
<accession>A0ABS8ITL7</accession>
<comment type="caution">
    <text evidence="2">The sequence shown here is derived from an EMBL/GenBank/DDBJ whole genome shotgun (WGS) entry which is preliminary data.</text>
</comment>
<dbReference type="Proteomes" id="UP001198701">
    <property type="component" value="Unassembled WGS sequence"/>
</dbReference>
<dbReference type="PANTHER" id="PTHR34703">
    <property type="entry name" value="ANTIPORTER SUBUNIT MNHG2-RELATED"/>
    <property type="match status" value="1"/>
</dbReference>
<proteinExistence type="predicted"/>
<dbReference type="Pfam" id="PF03334">
    <property type="entry name" value="PhaG_MnhG_YufB"/>
    <property type="match status" value="1"/>
</dbReference>
<evidence type="ECO:0000313" key="2">
    <source>
        <dbReference type="EMBL" id="MCC6071945.1"/>
    </source>
</evidence>
<reference evidence="2 3" key="1">
    <citation type="submission" date="2021-11" db="EMBL/GenBank/DDBJ databases">
        <authorList>
            <person name="Huq M.A."/>
        </authorList>
    </citation>
    <scope>NUCLEOTIDE SEQUENCE [LARGE SCALE GENOMIC DNA]</scope>
    <source>
        <strain evidence="2 3">MAHUQ-52</strain>
    </source>
</reference>
<evidence type="ECO:0000256" key="1">
    <source>
        <dbReference type="SAM" id="Phobius"/>
    </source>
</evidence>
<feature type="transmembrane region" description="Helical" evidence="1">
    <location>
        <begin position="60"/>
        <end position="83"/>
    </location>
</feature>
<organism evidence="2 3">
    <name type="scientific">Massilia agrisoli</name>
    <dbReference type="NCBI Taxonomy" id="2892444"/>
    <lineage>
        <taxon>Bacteria</taxon>
        <taxon>Pseudomonadati</taxon>
        <taxon>Pseudomonadota</taxon>
        <taxon>Betaproteobacteria</taxon>
        <taxon>Burkholderiales</taxon>
        <taxon>Oxalobacteraceae</taxon>
        <taxon>Telluria group</taxon>
        <taxon>Massilia</taxon>
    </lineage>
</organism>
<gene>
    <name evidence="2" type="ORF">LMJ30_13370</name>
</gene>
<evidence type="ECO:0000313" key="3">
    <source>
        <dbReference type="Proteomes" id="UP001198701"/>
    </source>
</evidence>
<keyword evidence="3" id="KW-1185">Reference proteome</keyword>
<feature type="transmembrane region" description="Helical" evidence="1">
    <location>
        <begin position="36"/>
        <end position="54"/>
    </location>
</feature>
<keyword evidence="1" id="KW-1133">Transmembrane helix</keyword>
<dbReference type="InterPro" id="IPR005133">
    <property type="entry name" value="PhaG_MnhG_YufB"/>
</dbReference>
<keyword evidence="1" id="KW-0812">Transmembrane</keyword>
<dbReference type="EMBL" id="JAJHPV010000013">
    <property type="protein sequence ID" value="MCC6071945.1"/>
    <property type="molecule type" value="Genomic_DNA"/>
</dbReference>
<dbReference type="RefSeq" id="WP_229432819.1">
    <property type="nucleotide sequence ID" value="NZ_JAJHPV010000013.1"/>
</dbReference>
<dbReference type="PANTHER" id="PTHR34703:SF1">
    <property type="entry name" value="ANTIPORTER SUBUNIT MNHG2-RELATED"/>
    <property type="match status" value="1"/>
</dbReference>
<sequence>MNALGWALMILGAALLAVAALGLLRLPDALSRQHAATKAATLALGLMLAGLALLQPSPAWWIRIGALVAVLAATVPIASHALARAAAPRADD</sequence>